<sequence length="123" mass="13922">MGLNEQIKLFISRQKQSMKEPKLKAIAVVTPHPPTILRATDSLRLRRLLSEGPLQLVYEPQLRIPGITIKLPPPRTEMYKQIYLEDYGVSKVADLPDNAKVDLMKALSNYRSPKQSVAVEEGL</sequence>
<accession>A0A6A6UTK1</accession>
<keyword evidence="2" id="KW-1185">Reference proteome</keyword>
<proteinExistence type="predicted"/>
<organism evidence="1 2">
    <name type="scientific">Sporormia fimetaria CBS 119925</name>
    <dbReference type="NCBI Taxonomy" id="1340428"/>
    <lineage>
        <taxon>Eukaryota</taxon>
        <taxon>Fungi</taxon>
        <taxon>Dikarya</taxon>
        <taxon>Ascomycota</taxon>
        <taxon>Pezizomycotina</taxon>
        <taxon>Dothideomycetes</taxon>
        <taxon>Pleosporomycetidae</taxon>
        <taxon>Pleosporales</taxon>
        <taxon>Sporormiaceae</taxon>
        <taxon>Sporormia</taxon>
    </lineage>
</organism>
<dbReference type="EMBL" id="MU006692">
    <property type="protein sequence ID" value="KAF2741588.1"/>
    <property type="molecule type" value="Genomic_DNA"/>
</dbReference>
<reference evidence="1" key="1">
    <citation type="journal article" date="2020" name="Stud. Mycol.">
        <title>101 Dothideomycetes genomes: a test case for predicting lifestyles and emergence of pathogens.</title>
        <authorList>
            <person name="Haridas S."/>
            <person name="Albert R."/>
            <person name="Binder M."/>
            <person name="Bloem J."/>
            <person name="Labutti K."/>
            <person name="Salamov A."/>
            <person name="Andreopoulos B."/>
            <person name="Baker S."/>
            <person name="Barry K."/>
            <person name="Bills G."/>
            <person name="Bluhm B."/>
            <person name="Cannon C."/>
            <person name="Castanera R."/>
            <person name="Culley D."/>
            <person name="Daum C."/>
            <person name="Ezra D."/>
            <person name="Gonzalez J."/>
            <person name="Henrissat B."/>
            <person name="Kuo A."/>
            <person name="Liang C."/>
            <person name="Lipzen A."/>
            <person name="Lutzoni F."/>
            <person name="Magnuson J."/>
            <person name="Mondo S."/>
            <person name="Nolan M."/>
            <person name="Ohm R."/>
            <person name="Pangilinan J."/>
            <person name="Park H.-J."/>
            <person name="Ramirez L."/>
            <person name="Alfaro M."/>
            <person name="Sun H."/>
            <person name="Tritt A."/>
            <person name="Yoshinaga Y."/>
            <person name="Zwiers L.-H."/>
            <person name="Turgeon B."/>
            <person name="Goodwin S."/>
            <person name="Spatafora J."/>
            <person name="Crous P."/>
            <person name="Grigoriev I."/>
        </authorList>
    </citation>
    <scope>NUCLEOTIDE SEQUENCE</scope>
    <source>
        <strain evidence="1">CBS 119925</strain>
    </source>
</reference>
<dbReference type="Proteomes" id="UP000799440">
    <property type="component" value="Unassembled WGS sequence"/>
</dbReference>
<dbReference type="AlphaFoldDB" id="A0A6A6UTK1"/>
<name>A0A6A6UTK1_9PLEO</name>
<evidence type="ECO:0000313" key="2">
    <source>
        <dbReference type="Proteomes" id="UP000799440"/>
    </source>
</evidence>
<gene>
    <name evidence="1" type="ORF">M011DRAFT_482446</name>
</gene>
<protein>
    <submittedName>
        <fullName evidence="1">Uncharacterized protein</fullName>
    </submittedName>
</protein>
<evidence type="ECO:0000313" key="1">
    <source>
        <dbReference type="EMBL" id="KAF2741588.1"/>
    </source>
</evidence>